<sequence>MSEASSISVPMTKKYNKKHRKQPMKQKDAEVHHRDDRRTEEGNKHSGDTVVAKSVYQMSTTMSKLTTEDQAKAATGRQRRGSISSRTLKVKQASEMLTSEGFPPLPSHINAAQSELPGAKVTRPVSQRQPGAMWVPHVMKSNAHAQVANEMSSVIKAEAQSAHQSERSTKVPNMRQHIEEGINFTQQNPLEQESKWVSVPIVGMATNTDDSPIDDRARGSGEKHATATASDPSGVFSYASALKTQHH</sequence>
<comment type="caution">
    <text evidence="2">The sequence shown here is derived from an EMBL/GenBank/DDBJ whole genome shotgun (WGS) entry which is preliminary data.</text>
</comment>
<organism evidence="2 3">
    <name type="scientific">Mortierella polycephala</name>
    <dbReference type="NCBI Taxonomy" id="41804"/>
    <lineage>
        <taxon>Eukaryota</taxon>
        <taxon>Fungi</taxon>
        <taxon>Fungi incertae sedis</taxon>
        <taxon>Mucoromycota</taxon>
        <taxon>Mortierellomycotina</taxon>
        <taxon>Mortierellomycetes</taxon>
        <taxon>Mortierellales</taxon>
        <taxon>Mortierellaceae</taxon>
        <taxon>Mortierella</taxon>
    </lineage>
</organism>
<feature type="compositionally biased region" description="Basic and acidic residues" evidence="1">
    <location>
        <begin position="25"/>
        <end position="47"/>
    </location>
</feature>
<feature type="region of interest" description="Disordered" evidence="1">
    <location>
        <begin position="205"/>
        <end position="247"/>
    </location>
</feature>
<proteinExistence type="predicted"/>
<feature type="compositionally biased region" description="Basic residues" evidence="1">
    <location>
        <begin position="14"/>
        <end position="24"/>
    </location>
</feature>
<feature type="compositionally biased region" description="Basic and acidic residues" evidence="1">
    <location>
        <begin position="213"/>
        <end position="225"/>
    </location>
</feature>
<accession>A0A9P6U9U0</accession>
<feature type="region of interest" description="Disordered" evidence="1">
    <location>
        <begin position="1"/>
        <end position="86"/>
    </location>
</feature>
<keyword evidence="3" id="KW-1185">Reference proteome</keyword>
<evidence type="ECO:0000313" key="2">
    <source>
        <dbReference type="EMBL" id="KAG0265847.1"/>
    </source>
</evidence>
<evidence type="ECO:0000313" key="3">
    <source>
        <dbReference type="Proteomes" id="UP000726737"/>
    </source>
</evidence>
<reference evidence="2" key="1">
    <citation type="journal article" date="2020" name="Fungal Divers.">
        <title>Resolving the Mortierellaceae phylogeny through synthesis of multi-gene phylogenetics and phylogenomics.</title>
        <authorList>
            <person name="Vandepol N."/>
            <person name="Liber J."/>
            <person name="Desiro A."/>
            <person name="Na H."/>
            <person name="Kennedy M."/>
            <person name="Barry K."/>
            <person name="Grigoriev I.V."/>
            <person name="Miller A.N."/>
            <person name="O'Donnell K."/>
            <person name="Stajich J.E."/>
            <person name="Bonito G."/>
        </authorList>
    </citation>
    <scope>NUCLEOTIDE SEQUENCE</scope>
    <source>
        <strain evidence="2">KOD948</strain>
    </source>
</reference>
<evidence type="ECO:0000256" key="1">
    <source>
        <dbReference type="SAM" id="MobiDB-lite"/>
    </source>
</evidence>
<dbReference type="Proteomes" id="UP000726737">
    <property type="component" value="Unassembled WGS sequence"/>
</dbReference>
<protein>
    <submittedName>
        <fullName evidence="2">Uncharacterized protein</fullName>
    </submittedName>
</protein>
<dbReference type="AlphaFoldDB" id="A0A9P6U9U0"/>
<name>A0A9P6U9U0_9FUNG</name>
<feature type="compositionally biased region" description="Polar residues" evidence="1">
    <location>
        <begin position="56"/>
        <end position="65"/>
    </location>
</feature>
<dbReference type="EMBL" id="JAAAJA010000026">
    <property type="protein sequence ID" value="KAG0265847.1"/>
    <property type="molecule type" value="Genomic_DNA"/>
</dbReference>
<gene>
    <name evidence="2" type="ORF">BG011_003998</name>
</gene>